<feature type="coiled-coil region" evidence="1">
    <location>
        <begin position="411"/>
        <end position="668"/>
    </location>
</feature>
<evidence type="ECO:0000313" key="6">
    <source>
        <dbReference type="EMBL" id="RAW33500.1"/>
    </source>
</evidence>
<reference evidence="5" key="2">
    <citation type="submission" date="2018-05" db="EMBL/GenBank/DDBJ databases">
        <title>Effector identification in a new, highly contiguous assembly of the strawberry crown rot pathogen Phytophthora cactorum.</title>
        <authorList>
            <person name="Armitage A.D."/>
            <person name="Nellist C.F."/>
            <person name="Bates H."/>
            <person name="Vickerstaff R.J."/>
            <person name="Harrison R.J."/>
        </authorList>
    </citation>
    <scope>NUCLEOTIDE SEQUENCE</scope>
    <source>
        <strain evidence="3">4032</strain>
        <strain evidence="4">4040</strain>
        <strain evidence="5">P421</strain>
    </source>
</reference>
<feature type="compositionally biased region" description="Low complexity" evidence="2">
    <location>
        <begin position="58"/>
        <end position="71"/>
    </location>
</feature>
<organism evidence="6 7">
    <name type="scientific">Phytophthora cactorum</name>
    <dbReference type="NCBI Taxonomy" id="29920"/>
    <lineage>
        <taxon>Eukaryota</taxon>
        <taxon>Sar</taxon>
        <taxon>Stramenopiles</taxon>
        <taxon>Oomycota</taxon>
        <taxon>Peronosporomycetes</taxon>
        <taxon>Peronosporales</taxon>
        <taxon>Peronosporaceae</taxon>
        <taxon>Phytophthora</taxon>
    </lineage>
</organism>
<evidence type="ECO:0000256" key="1">
    <source>
        <dbReference type="SAM" id="Coils"/>
    </source>
</evidence>
<keyword evidence="7" id="KW-1185">Reference proteome</keyword>
<protein>
    <submittedName>
        <fullName evidence="6">Uncharacterized protein</fullName>
    </submittedName>
</protein>
<evidence type="ECO:0000256" key="2">
    <source>
        <dbReference type="SAM" id="MobiDB-lite"/>
    </source>
</evidence>
<name>A0A329SA23_9STRA</name>
<dbReference type="Proteomes" id="UP000760860">
    <property type="component" value="Unassembled WGS sequence"/>
</dbReference>
<dbReference type="EMBL" id="MJFZ01000235">
    <property type="protein sequence ID" value="RAW33500.1"/>
    <property type="molecule type" value="Genomic_DNA"/>
</dbReference>
<feature type="region of interest" description="Disordered" evidence="2">
    <location>
        <begin position="1"/>
        <end position="92"/>
    </location>
</feature>
<evidence type="ECO:0000313" key="7">
    <source>
        <dbReference type="Proteomes" id="UP000251314"/>
    </source>
</evidence>
<dbReference type="AlphaFoldDB" id="A0A329SA23"/>
<dbReference type="OrthoDB" id="74810at2759"/>
<accession>A0A329SA23</accession>
<dbReference type="VEuPathDB" id="FungiDB:PC110_g10160"/>
<gene>
    <name evidence="6" type="ORF">PC110_g10160</name>
    <name evidence="3" type="ORF">PC115_g5128</name>
    <name evidence="4" type="ORF">PC117_g8625</name>
    <name evidence="5" type="ORF">PC129_g4878</name>
</gene>
<dbReference type="Proteomes" id="UP000251314">
    <property type="component" value="Unassembled WGS sequence"/>
</dbReference>
<evidence type="ECO:0000313" key="3">
    <source>
        <dbReference type="EMBL" id="KAG2934565.1"/>
    </source>
</evidence>
<dbReference type="EMBL" id="RCMI01000103">
    <property type="protein sequence ID" value="KAG2934565.1"/>
    <property type="molecule type" value="Genomic_DNA"/>
</dbReference>
<comment type="caution">
    <text evidence="6">The sequence shown here is derived from an EMBL/GenBank/DDBJ whole genome shotgun (WGS) entry which is preliminary data.</text>
</comment>
<dbReference type="Proteomes" id="UP000736787">
    <property type="component" value="Unassembled WGS sequence"/>
</dbReference>
<feature type="compositionally biased region" description="Basic and acidic residues" evidence="2">
    <location>
        <begin position="38"/>
        <end position="47"/>
    </location>
</feature>
<reference evidence="6 7" key="1">
    <citation type="submission" date="2018-01" db="EMBL/GenBank/DDBJ databases">
        <title>Draft genome of the strawberry crown rot pathogen Phytophthora cactorum.</title>
        <authorList>
            <person name="Armitage A.D."/>
            <person name="Lysoe E."/>
            <person name="Nellist C.F."/>
            <person name="Harrison R.J."/>
            <person name="Brurberg M.B."/>
        </authorList>
    </citation>
    <scope>NUCLEOTIDE SEQUENCE [LARGE SCALE GENOMIC DNA]</scope>
    <source>
        <strain evidence="6 7">10300</strain>
    </source>
</reference>
<keyword evidence="1" id="KW-0175">Coiled coil</keyword>
<dbReference type="EMBL" id="RCMV01000111">
    <property type="protein sequence ID" value="KAG3224470.1"/>
    <property type="molecule type" value="Genomic_DNA"/>
</dbReference>
<evidence type="ECO:0000313" key="4">
    <source>
        <dbReference type="EMBL" id="KAG2945226.1"/>
    </source>
</evidence>
<sequence>MDLYGRPAPRHASSPAVAFLNERPKSLSFSGFKPPGVGRERSEDEIPHLSLPDRSSIQQQQKQHQPPLLHQRPASSRFLNRPQSSSGVRWPESFTVPHEARLRPRTARDSVRTLPTTIPTITKKSCFLQDIETTIGPESDGQENEEELTGFSPNLDEQYLQQLKADILHLHNVHRQLENEASESVNNTGRILRSTATSAPNHVKNLLLHRDTKVYLGWTSHRNMDVNQDLGTSSIQTQLLRYNYSSDPTQLAAAKAGLERLLTETLVSLMEFCLAQNASDEGGCENVGSGSANVFKMKLVRPPAQQHGHTPILQFANGCATSPVSIYAGGMLSVLQQTEVLKRTMLACTGEKKILAKVLADKDAKLLQLTEQMDFFKDVLAQRRSHVERPQRVHVLYKEQEQENTPEPVKNEEVDQTKLDQLARLAALEKERVESILSIQSLEQQRNELGQQLEKANSELQGALRRLEIGEQQHQESMTAAKKSFEEQVKAMEQHAADLQSSLASTIERYRYIENAASQEKTQLRRDKQELERLIRLKEDEVGKRQAQATAKAEAQARSAQTQLRLVTKQLNQAQQALDTLRLDLKAAQTDNKQIQGIIRDLHHDLKVRNEDVERLNSKLDAANTTAENKTRSLQQTEARIEASDQEIERQNTLLEDQAQQIQTLEAKLSRSVPVDDEELQSRQQREESAWHQRVSALEHALVAERQNTALFREQQRKAVLMEQEKAAHAVEQAQAVAAELATANLCLLERKRQRDQEQKAFEEKLKEYTDRVVNLSSEKDALQREIEALRSQYQQLQQVKEQSGYEAAAIEKKLQEELASVRQELKNLTEIRDNLDRALAHALAPPRGKPGRHHASLSELRVELQKAKQKIAALEEQLSRNGSIRTSEIDGKLAQLSARERRVVEEQRGLKKQRVSARAQLETERAELDQQRESQEAVECRQKTDHTLLQQIIVLLTQRLQVMMALFETEPVTVLGALNKETAALNAVAKPASEDIESWRELQLQWENLRQELQNVDWKLEEMCRQLEALHLEYVGVSLAPLDGEMQSSLSSLLAGFHGPNPFSDAVAAGRDTVPVAEQLKANRLGRRLYESPESRARQVTAEEHETFALALAREMAAMKSGYERQLEELRGELRKTQQHRLLTGQRLRTELANERSCSQQTVAQLRERIAELEAALGDQEKGWIAAQTQQQAILDKHMAATSDDERQRALQELAELMGSEQRRRERERLSKLLAYCGASSVTVERRDRELEEETVDSVLAALEEEVEELNQ</sequence>
<feature type="coiled-coil region" evidence="1">
    <location>
        <begin position="915"/>
        <end position="942"/>
    </location>
</feature>
<feature type="coiled-coil region" evidence="1">
    <location>
        <begin position="1114"/>
        <end position="1184"/>
    </location>
</feature>
<evidence type="ECO:0000313" key="5">
    <source>
        <dbReference type="EMBL" id="KAG3224470.1"/>
    </source>
</evidence>
<feature type="compositionally biased region" description="Polar residues" evidence="2">
    <location>
        <begin position="73"/>
        <end position="87"/>
    </location>
</feature>
<dbReference type="EMBL" id="RCMK01000188">
    <property type="protein sequence ID" value="KAG2945226.1"/>
    <property type="molecule type" value="Genomic_DNA"/>
</dbReference>
<dbReference type="Proteomes" id="UP000774804">
    <property type="component" value="Unassembled WGS sequence"/>
</dbReference>
<feature type="coiled-coil region" evidence="1">
    <location>
        <begin position="759"/>
        <end position="885"/>
    </location>
</feature>
<proteinExistence type="predicted"/>
<dbReference type="STRING" id="29920.A0A329SA23"/>